<keyword evidence="1 3" id="KW-0547">Nucleotide-binding</keyword>
<keyword evidence="2 3" id="KW-0067">ATP-binding</keyword>
<dbReference type="InterPro" id="IPR000719">
    <property type="entry name" value="Prot_kinase_dom"/>
</dbReference>
<dbReference type="InterPro" id="IPR008271">
    <property type="entry name" value="Ser/Thr_kinase_AS"/>
</dbReference>
<dbReference type="EMBL" id="CAJJDN010000060">
    <property type="protein sequence ID" value="CAD8093221.1"/>
    <property type="molecule type" value="Genomic_DNA"/>
</dbReference>
<dbReference type="PANTHER" id="PTHR24347">
    <property type="entry name" value="SERINE/THREONINE-PROTEIN KINASE"/>
    <property type="match status" value="1"/>
</dbReference>
<evidence type="ECO:0000256" key="1">
    <source>
        <dbReference type="ARBA" id="ARBA00022741"/>
    </source>
</evidence>
<sequence length="495" mass="58404">MNQTSFSIFEQNYSRMNSIWHEGQPTYEQIENQLQQQQLEKAIQIKDEFNKFIDRPQYKLVNQFLVSTNCFLNMNNLRLKTITHNNIKGIQLSGKNECLQLFGEKKVIQKWKTYIAKYTIQRHFQKHYKILKLIGQGSYAKVFKIQRKQDQSIFAVKIFKKVNVLEKEKGVESLLLEIDIMRKLKYENVIQLHEVFEDAEKVYLIIDYLQGGDLLNKILNKLEDYNEHIVQNLMFNLLSSLKYLHSKNIIHRDLKPENLIFRTKCNMIDIVIADFGLSDIYNEHDIYLFQRCGTVGYVAPEVLKDQTYNHKVDIFSAGVILFILLTGEMPFINYANSEELVVSNYQCQIDFDKLNHKNISAQAQNLVKLLLEVNICQRPSAEDALLHEWFTNPKTETFCNLPVNIVPFMVTRKNQDDIIKSSTPLWNQNESFQDSSFLQSKNQNEGLQNETRYFDDLIKSQLDYFENMDDSIEEDQTLSNMVPRYHMLVRQRSYD</sequence>
<evidence type="ECO:0000259" key="5">
    <source>
        <dbReference type="PROSITE" id="PS50011"/>
    </source>
</evidence>
<dbReference type="FunFam" id="3.30.200.20:FF:000042">
    <property type="entry name" value="Aurora kinase A"/>
    <property type="match status" value="1"/>
</dbReference>
<dbReference type="SMART" id="SM00220">
    <property type="entry name" value="S_TKc"/>
    <property type="match status" value="1"/>
</dbReference>
<gene>
    <name evidence="6" type="ORF">PSON_ATCC_30995.1.T0600156</name>
</gene>
<evidence type="ECO:0000313" key="7">
    <source>
        <dbReference type="Proteomes" id="UP000692954"/>
    </source>
</evidence>
<evidence type="ECO:0000256" key="2">
    <source>
        <dbReference type="ARBA" id="ARBA00022840"/>
    </source>
</evidence>
<dbReference type="FunFam" id="1.10.510.10:FF:000945">
    <property type="entry name" value="Uncharacterized protein"/>
    <property type="match status" value="1"/>
</dbReference>
<keyword evidence="7" id="KW-1185">Reference proteome</keyword>
<protein>
    <recommendedName>
        <fullName evidence="5">Protein kinase domain-containing protein</fullName>
    </recommendedName>
</protein>
<dbReference type="InterPro" id="IPR017441">
    <property type="entry name" value="Protein_kinase_ATP_BS"/>
</dbReference>
<comment type="caution">
    <text evidence="6">The sequence shown here is derived from an EMBL/GenBank/DDBJ whole genome shotgun (WGS) entry which is preliminary data.</text>
</comment>
<dbReference type="PROSITE" id="PS50011">
    <property type="entry name" value="PROTEIN_KINASE_DOM"/>
    <property type="match status" value="1"/>
</dbReference>
<dbReference type="GO" id="GO:0004674">
    <property type="term" value="F:protein serine/threonine kinase activity"/>
    <property type="evidence" value="ECO:0007669"/>
    <property type="project" value="UniProtKB-KW"/>
</dbReference>
<dbReference type="OrthoDB" id="293309at2759"/>
<dbReference type="AlphaFoldDB" id="A0A8S1NSI9"/>
<dbReference type="PROSITE" id="PS00108">
    <property type="entry name" value="PROTEIN_KINASE_ST"/>
    <property type="match status" value="1"/>
</dbReference>
<name>A0A8S1NSI9_9CILI</name>
<keyword evidence="4" id="KW-0723">Serine/threonine-protein kinase</keyword>
<keyword evidence="4" id="KW-0418">Kinase</keyword>
<feature type="domain" description="Protein kinase" evidence="5">
    <location>
        <begin position="128"/>
        <end position="390"/>
    </location>
</feature>
<proteinExistence type="inferred from homology"/>
<keyword evidence="4" id="KW-0808">Transferase</keyword>
<evidence type="ECO:0000313" key="6">
    <source>
        <dbReference type="EMBL" id="CAD8093221.1"/>
    </source>
</evidence>
<feature type="binding site" evidence="3">
    <location>
        <position position="157"/>
    </location>
    <ligand>
        <name>ATP</name>
        <dbReference type="ChEBI" id="CHEBI:30616"/>
    </ligand>
</feature>
<organism evidence="6 7">
    <name type="scientific">Paramecium sonneborni</name>
    <dbReference type="NCBI Taxonomy" id="65129"/>
    <lineage>
        <taxon>Eukaryota</taxon>
        <taxon>Sar</taxon>
        <taxon>Alveolata</taxon>
        <taxon>Ciliophora</taxon>
        <taxon>Intramacronucleata</taxon>
        <taxon>Oligohymenophorea</taxon>
        <taxon>Peniculida</taxon>
        <taxon>Parameciidae</taxon>
        <taxon>Paramecium</taxon>
    </lineage>
</organism>
<evidence type="ECO:0000256" key="4">
    <source>
        <dbReference type="RuleBase" id="RU000304"/>
    </source>
</evidence>
<accession>A0A8S1NSI9</accession>
<dbReference type="Pfam" id="PF00069">
    <property type="entry name" value="Pkinase"/>
    <property type="match status" value="1"/>
</dbReference>
<evidence type="ECO:0000256" key="3">
    <source>
        <dbReference type="PROSITE-ProRule" id="PRU10141"/>
    </source>
</evidence>
<dbReference type="Proteomes" id="UP000692954">
    <property type="component" value="Unassembled WGS sequence"/>
</dbReference>
<dbReference type="GO" id="GO:0005524">
    <property type="term" value="F:ATP binding"/>
    <property type="evidence" value="ECO:0007669"/>
    <property type="project" value="UniProtKB-UniRule"/>
</dbReference>
<reference evidence="6" key="1">
    <citation type="submission" date="2021-01" db="EMBL/GenBank/DDBJ databases">
        <authorList>
            <consortium name="Genoscope - CEA"/>
            <person name="William W."/>
        </authorList>
    </citation>
    <scope>NUCLEOTIDE SEQUENCE</scope>
</reference>
<comment type="similarity">
    <text evidence="4">Belongs to the protein kinase superfamily.</text>
</comment>
<dbReference type="CDD" id="cd05117">
    <property type="entry name" value="STKc_CAMK"/>
    <property type="match status" value="1"/>
</dbReference>
<dbReference type="PROSITE" id="PS00107">
    <property type="entry name" value="PROTEIN_KINASE_ATP"/>
    <property type="match status" value="1"/>
</dbReference>